<dbReference type="EMBL" id="DUTP01000003">
    <property type="protein sequence ID" value="HHX99488.1"/>
    <property type="molecule type" value="Genomic_DNA"/>
</dbReference>
<sequence>MKILQKALHNIPATIFTLAIIAFVVCQLVINSILAPLGSELQSLNSEKNYLVEENRQMEEKMAKTDSITAIQKLSEKSLSISPSKKKTVVYLQEASIVANK</sequence>
<keyword evidence="1" id="KW-1133">Transmembrane helix</keyword>
<keyword evidence="1" id="KW-0812">Transmembrane</keyword>
<keyword evidence="1" id="KW-0472">Membrane</keyword>
<evidence type="ECO:0000313" key="3">
    <source>
        <dbReference type="Proteomes" id="UP000576550"/>
    </source>
</evidence>
<protein>
    <recommendedName>
        <fullName evidence="4">Cell division protein FtsL</fullName>
    </recommendedName>
</protein>
<dbReference type="Proteomes" id="UP000576550">
    <property type="component" value="Unassembled WGS sequence"/>
</dbReference>
<evidence type="ECO:0008006" key="4">
    <source>
        <dbReference type="Google" id="ProtNLM"/>
    </source>
</evidence>
<gene>
    <name evidence="2" type="ORF">GX533_02305</name>
</gene>
<evidence type="ECO:0000313" key="2">
    <source>
        <dbReference type="EMBL" id="HHX99488.1"/>
    </source>
</evidence>
<organism evidence="2 3">
    <name type="scientific">Candidatus Dojkabacteria bacterium</name>
    <dbReference type="NCBI Taxonomy" id="2099670"/>
    <lineage>
        <taxon>Bacteria</taxon>
        <taxon>Candidatus Dojkabacteria</taxon>
    </lineage>
</organism>
<feature type="transmembrane region" description="Helical" evidence="1">
    <location>
        <begin position="12"/>
        <end position="34"/>
    </location>
</feature>
<accession>A0A832QDQ3</accession>
<evidence type="ECO:0000256" key="1">
    <source>
        <dbReference type="SAM" id="Phobius"/>
    </source>
</evidence>
<proteinExistence type="predicted"/>
<reference evidence="2 3" key="1">
    <citation type="journal article" date="2020" name="Biotechnol. Biofuels">
        <title>New insights from the biogas microbiome by comprehensive genome-resolved metagenomics of nearly 1600 species originating from multiple anaerobic digesters.</title>
        <authorList>
            <person name="Campanaro S."/>
            <person name="Treu L."/>
            <person name="Rodriguez-R L.M."/>
            <person name="Kovalovszki A."/>
            <person name="Ziels R.M."/>
            <person name="Maus I."/>
            <person name="Zhu X."/>
            <person name="Kougias P.G."/>
            <person name="Basile A."/>
            <person name="Luo G."/>
            <person name="Schluter A."/>
            <person name="Konstantinidis K.T."/>
            <person name="Angelidaki I."/>
        </authorList>
    </citation>
    <scope>NUCLEOTIDE SEQUENCE [LARGE SCALE GENOMIC DNA]</scope>
    <source>
        <strain evidence="2">AS05jafATM_89</strain>
    </source>
</reference>
<dbReference type="AlphaFoldDB" id="A0A832QDQ3"/>
<comment type="caution">
    <text evidence="2">The sequence shown here is derived from an EMBL/GenBank/DDBJ whole genome shotgun (WGS) entry which is preliminary data.</text>
</comment>
<name>A0A832QDQ3_9BACT</name>